<name>A0A915LIS5_MELJA</name>
<reference evidence="2" key="1">
    <citation type="submission" date="2022-11" db="UniProtKB">
        <authorList>
            <consortium name="WormBaseParasite"/>
        </authorList>
    </citation>
    <scope>IDENTIFICATION</scope>
</reference>
<dbReference type="Proteomes" id="UP000887561">
    <property type="component" value="Unplaced"/>
</dbReference>
<keyword evidence="1" id="KW-1185">Reference proteome</keyword>
<sequence length="736" mass="84919">MASSLSFEQLKVTINSSPESGLSRKDVEHQFKLLREHISSLDIKPVTQVGYSKQVAPDPRGPPKEESEVEDVHLPLPDFAIKCSCQLVAPDPRGPPYKKFEVFDLPVPEFGRNLTIQIRDLLNQKKEEFEQFSVNLGRLSVEGLDAINKKTNITFHNCKSICEIILEYNMVFLPQFNQYDLVWPDLYYPGADNVNLRVRVARKFKILEGWCQLGWNMLENIVMDQNDINEVRVILETVERYTRSISNIMRGLDKTMSQQKQPCSNATDISTYCVISNEEVRRVHCHQFPNLKATTGKLADFLPNVCYFCIVAIKKMEESEDFKQICAERLKLKSIFGVKFDEESDDFIAGAPWEPRSVFVPVHPLYPKTALPWSDQNKVISSECVVINEKEVFVVHRPNHKGLIGFIIPGDFMYVDGRVLGCELYFCRYNMAYIVYGYYPHPLGKGGLRELAWCTPMTIGSENPMYTHWKNGGFKEFLGCVKLCRFNNFYCTFCIPLIVDPKNVLHGRVLLGDSNKMYQQEKEQNVGVRVWLKFNSDKNVFRWEITGLFDVFKTTTKQLPLWARPLPSELEGPKHHAFTSVGLRINRKGAVYCPHVCNFPMFIDSKTTNKSKISLGDWFSFNAIFDEKAKIYRILSVIKLVHHHKYLFKQIDGEEDAFMFNIPLTSNYFTSRHLLFNEEFGFVEDVDYKIIMFTIAFEENPDTNERGVWCRENPDVENRLVPFCVVGIEDIAGVIL</sequence>
<accession>A0A915LIS5</accession>
<protein>
    <submittedName>
        <fullName evidence="2">Uncharacterized protein</fullName>
    </submittedName>
</protein>
<evidence type="ECO:0000313" key="1">
    <source>
        <dbReference type="Proteomes" id="UP000887561"/>
    </source>
</evidence>
<evidence type="ECO:0000313" key="2">
    <source>
        <dbReference type="WBParaSite" id="scaffold11636_cov198.g15764"/>
    </source>
</evidence>
<dbReference type="AlphaFoldDB" id="A0A915LIS5"/>
<proteinExistence type="predicted"/>
<dbReference type="WBParaSite" id="scaffold11636_cov198.g15764">
    <property type="protein sequence ID" value="scaffold11636_cov198.g15764"/>
    <property type="gene ID" value="scaffold11636_cov198.g15764"/>
</dbReference>
<organism evidence="1 2">
    <name type="scientific">Meloidogyne javanica</name>
    <name type="common">Root-knot nematode worm</name>
    <dbReference type="NCBI Taxonomy" id="6303"/>
    <lineage>
        <taxon>Eukaryota</taxon>
        <taxon>Metazoa</taxon>
        <taxon>Ecdysozoa</taxon>
        <taxon>Nematoda</taxon>
        <taxon>Chromadorea</taxon>
        <taxon>Rhabditida</taxon>
        <taxon>Tylenchina</taxon>
        <taxon>Tylenchomorpha</taxon>
        <taxon>Tylenchoidea</taxon>
        <taxon>Meloidogynidae</taxon>
        <taxon>Meloidogyninae</taxon>
        <taxon>Meloidogyne</taxon>
        <taxon>Meloidogyne incognita group</taxon>
    </lineage>
</organism>